<dbReference type="STRING" id="234267.Acid_3013"/>
<dbReference type="AlphaFoldDB" id="Q022V4"/>
<evidence type="ECO:0000313" key="2">
    <source>
        <dbReference type="EMBL" id="ABJ83996.1"/>
    </source>
</evidence>
<dbReference type="InterPro" id="IPR050194">
    <property type="entry name" value="Glycosyltransferase_grp1"/>
</dbReference>
<reference evidence="2" key="1">
    <citation type="submission" date="2006-10" db="EMBL/GenBank/DDBJ databases">
        <title>Complete sequence of Solibacter usitatus Ellin6076.</title>
        <authorList>
            <consortium name="US DOE Joint Genome Institute"/>
            <person name="Copeland A."/>
            <person name="Lucas S."/>
            <person name="Lapidus A."/>
            <person name="Barry K."/>
            <person name="Detter J.C."/>
            <person name="Glavina del Rio T."/>
            <person name="Hammon N."/>
            <person name="Israni S."/>
            <person name="Dalin E."/>
            <person name="Tice H."/>
            <person name="Pitluck S."/>
            <person name="Thompson L.S."/>
            <person name="Brettin T."/>
            <person name="Bruce D."/>
            <person name="Han C."/>
            <person name="Tapia R."/>
            <person name="Gilna P."/>
            <person name="Schmutz J."/>
            <person name="Larimer F."/>
            <person name="Land M."/>
            <person name="Hauser L."/>
            <person name="Kyrpides N."/>
            <person name="Mikhailova N."/>
            <person name="Janssen P.H."/>
            <person name="Kuske C.R."/>
            <person name="Richardson P."/>
        </authorList>
    </citation>
    <scope>NUCLEOTIDE SEQUENCE</scope>
    <source>
        <strain evidence="2">Ellin6076</strain>
    </source>
</reference>
<dbReference type="HOGENOM" id="CLU_775479_0_0_0"/>
<feature type="domain" description="Glycosyltransferase subfamily 4-like N-terminal" evidence="1">
    <location>
        <begin position="16"/>
        <end position="183"/>
    </location>
</feature>
<dbReference type="PANTHER" id="PTHR45947:SF3">
    <property type="entry name" value="SULFOQUINOVOSYL TRANSFERASE SQD2"/>
    <property type="match status" value="1"/>
</dbReference>
<dbReference type="PANTHER" id="PTHR45947">
    <property type="entry name" value="SULFOQUINOVOSYL TRANSFERASE SQD2"/>
    <property type="match status" value="1"/>
</dbReference>
<dbReference type="CAZy" id="GT4">
    <property type="family name" value="Glycosyltransferase Family 4"/>
</dbReference>
<organism evidence="2">
    <name type="scientific">Solibacter usitatus (strain Ellin6076)</name>
    <dbReference type="NCBI Taxonomy" id="234267"/>
    <lineage>
        <taxon>Bacteria</taxon>
        <taxon>Pseudomonadati</taxon>
        <taxon>Acidobacteriota</taxon>
        <taxon>Terriglobia</taxon>
        <taxon>Bryobacterales</taxon>
        <taxon>Solibacteraceae</taxon>
        <taxon>Candidatus Solibacter</taxon>
    </lineage>
</organism>
<name>Q022V4_SOLUE</name>
<dbReference type="Gene3D" id="3.40.50.2000">
    <property type="entry name" value="Glycogen Phosphorylase B"/>
    <property type="match status" value="2"/>
</dbReference>
<dbReference type="EMBL" id="CP000473">
    <property type="protein sequence ID" value="ABJ83996.1"/>
    <property type="molecule type" value="Genomic_DNA"/>
</dbReference>
<dbReference type="eggNOG" id="COG1028">
    <property type="taxonomic scope" value="Bacteria"/>
</dbReference>
<proteinExistence type="predicted"/>
<dbReference type="Pfam" id="PF13692">
    <property type="entry name" value="Glyco_trans_1_4"/>
    <property type="match status" value="1"/>
</dbReference>
<dbReference type="SUPFAM" id="SSF53756">
    <property type="entry name" value="UDP-Glycosyltransferase/glycogen phosphorylase"/>
    <property type="match status" value="1"/>
</dbReference>
<dbReference type="InterPro" id="IPR028098">
    <property type="entry name" value="Glyco_trans_4-like_N"/>
</dbReference>
<dbReference type="InParanoid" id="Q022V4"/>
<accession>Q022V4</accession>
<sequence length="369" mass="41127">MPDADVRRVLMTGDTVGGVWTFTLDLARALQPWNIEVTLAAMGAEPTEEQREDAAAIANLQLMARPYKLEWMEDPWHDVEESGHWVLDLEQRLAPDVVHLNSYGHGCLRFHAPVLLTAHSCVLSWWAAVKGETIPVRWNRYWHEVENALNAVDLLTAPSHAMLRALEENYGTRLPSSRVVRNGRCASGFSPRDKQPMIVAAGRLWDEAKNISTLARVAESLEWPVYLAGDDRRPDGSTVDFTGCRKLGRLSTRELAGWYGDAAIYALPARYEPFGLSILEAALSGCALVLGDIESLRETWDEAALFVPPDDEGRLRSALCELIRRPGLREELARRSMARAAGLTADRMAREYASVYGRFAATRRTACGL</sequence>
<dbReference type="CDD" id="cd03801">
    <property type="entry name" value="GT4_PimA-like"/>
    <property type="match status" value="1"/>
</dbReference>
<keyword evidence="2" id="KW-0808">Transferase</keyword>
<dbReference type="Pfam" id="PF13439">
    <property type="entry name" value="Glyco_transf_4"/>
    <property type="match status" value="1"/>
</dbReference>
<dbReference type="GO" id="GO:0016757">
    <property type="term" value="F:glycosyltransferase activity"/>
    <property type="evidence" value="ECO:0007669"/>
    <property type="project" value="UniProtKB-ARBA"/>
</dbReference>
<dbReference type="eggNOG" id="COG0438">
    <property type="taxonomic scope" value="Bacteria"/>
</dbReference>
<gene>
    <name evidence="2" type="ordered locus">Acid_3013</name>
</gene>
<dbReference type="KEGG" id="sus:Acid_3013"/>
<evidence type="ECO:0000259" key="1">
    <source>
        <dbReference type="Pfam" id="PF13439"/>
    </source>
</evidence>
<protein>
    <submittedName>
        <fullName evidence="2">Glycosyl transferase, group 1</fullName>
    </submittedName>
</protein>